<dbReference type="GO" id="GO:0032259">
    <property type="term" value="P:methylation"/>
    <property type="evidence" value="ECO:0007669"/>
    <property type="project" value="UniProtKB-KW"/>
</dbReference>
<accession>A0A4Z0R5B8</accession>
<sequence length="472" mass="51735">MLPKYDVLTQEQVLIIHNESIKILEEVGMDFDYEPALEIFKAEGQKVEGHRVHFTREFIEGKVKLAPSQFTLHARNPEHNLVCGGENIIYMPGYGAPFIQLADGSRRKSTMEDFDNIVKLAGASKNLHMTGGTVAEPQDIPDEIRHMKMIYSSIKNSDKCFMGSAEGRERAEDSIEMVALLFGGKDVIKEKPVLISLINSLTPLKYDERMLGAMMAYAEAGQAVVIASLVMAGSTGPAALVGTLALQNAEVLAGIALAQSINPGTPVVYGSTSALSDMRNGSLSIGSPECALFISASAQIARFYGVPSRSGGGLNDSKIVDAQAGYESMMTLMAASVTGINFVLHTAGILQYFMAISYEKFMMDDEMAGMLLHYMKGFNFDEDGLAFDAIAKVGPGGHFLTQKHTRKNHKREFRTPQLSDRSAYEAWSKESLDTNQRAHKQWQQVLANYVPPALDESIDNKLLEFIAQRSGK</sequence>
<keyword evidence="2 5" id="KW-0489">Methyltransferase</keyword>
<evidence type="ECO:0000313" key="6">
    <source>
        <dbReference type="Proteomes" id="UP000298460"/>
    </source>
</evidence>
<evidence type="ECO:0000256" key="4">
    <source>
        <dbReference type="PIRNR" id="PIRNR037567"/>
    </source>
</evidence>
<gene>
    <name evidence="5" type="ORF">E4K67_08365</name>
</gene>
<dbReference type="GO" id="GO:0008168">
    <property type="term" value="F:methyltransferase activity"/>
    <property type="evidence" value="ECO:0007669"/>
    <property type="project" value="UniProtKB-KW"/>
</dbReference>
<dbReference type="Gene3D" id="3.20.20.480">
    <property type="entry name" value="Trimethylamine methyltransferase-like"/>
    <property type="match status" value="1"/>
</dbReference>
<organism evidence="5 6">
    <name type="scientific">Desulfosporosinus fructosivorans</name>
    <dbReference type="NCBI Taxonomy" id="2018669"/>
    <lineage>
        <taxon>Bacteria</taxon>
        <taxon>Bacillati</taxon>
        <taxon>Bacillota</taxon>
        <taxon>Clostridia</taxon>
        <taxon>Eubacteriales</taxon>
        <taxon>Desulfitobacteriaceae</taxon>
        <taxon>Desulfosporosinus</taxon>
    </lineage>
</organism>
<dbReference type="Proteomes" id="UP000298460">
    <property type="component" value="Unassembled WGS sequence"/>
</dbReference>
<name>A0A4Z0R5B8_9FIRM</name>
<evidence type="ECO:0000313" key="5">
    <source>
        <dbReference type="EMBL" id="TGE37998.1"/>
    </source>
</evidence>
<evidence type="ECO:0000256" key="2">
    <source>
        <dbReference type="ARBA" id="ARBA00022603"/>
    </source>
</evidence>
<dbReference type="Pfam" id="PF06253">
    <property type="entry name" value="MTTB"/>
    <property type="match status" value="1"/>
</dbReference>
<keyword evidence="3 4" id="KW-0808">Transferase</keyword>
<keyword evidence="6" id="KW-1185">Reference proteome</keyword>
<dbReference type="EMBL" id="SPQQ01000003">
    <property type="protein sequence ID" value="TGE37998.1"/>
    <property type="molecule type" value="Genomic_DNA"/>
</dbReference>
<protein>
    <recommendedName>
        <fullName evidence="4">Methyltransferase</fullName>
        <ecNumber evidence="4">2.1.1.-</ecNumber>
    </recommendedName>
</protein>
<evidence type="ECO:0000256" key="3">
    <source>
        <dbReference type="ARBA" id="ARBA00022679"/>
    </source>
</evidence>
<dbReference type="InterPro" id="IPR010426">
    <property type="entry name" value="MTTB_MeTrfase"/>
</dbReference>
<comment type="caution">
    <text evidence="5">The sequence shown here is derived from an EMBL/GenBank/DDBJ whole genome shotgun (WGS) entry which is preliminary data.</text>
</comment>
<comment type="similarity">
    <text evidence="1 4">Belongs to the trimethylamine methyltransferase family.</text>
</comment>
<reference evidence="5 6" key="1">
    <citation type="submission" date="2019-03" db="EMBL/GenBank/DDBJ databases">
        <title>Draft Genome Sequence of Desulfosporosinus fructosivorans Strain 63.6F, Isolated from Marine Sediment in the Baltic Sea.</title>
        <authorList>
            <person name="Hausmann B."/>
            <person name="Vandieken V."/>
            <person name="Pjevac P."/>
            <person name="Schreck K."/>
            <person name="Herbold C.W."/>
            <person name="Loy A."/>
        </authorList>
    </citation>
    <scope>NUCLEOTIDE SEQUENCE [LARGE SCALE GENOMIC DNA]</scope>
    <source>
        <strain evidence="5 6">63.6F</strain>
    </source>
</reference>
<dbReference type="PIRSF" id="PIRSF037567">
    <property type="entry name" value="MTTB_MeTrfase"/>
    <property type="match status" value="1"/>
</dbReference>
<dbReference type="EC" id="2.1.1.-" evidence="4"/>
<dbReference type="GO" id="GO:0015948">
    <property type="term" value="P:methanogenesis"/>
    <property type="evidence" value="ECO:0007669"/>
    <property type="project" value="UniProtKB-UniRule"/>
</dbReference>
<proteinExistence type="inferred from homology"/>
<dbReference type="RefSeq" id="WP_135545981.1">
    <property type="nucleotide sequence ID" value="NZ_SPQQ01000003.1"/>
</dbReference>
<evidence type="ECO:0000256" key="1">
    <source>
        <dbReference type="ARBA" id="ARBA00007137"/>
    </source>
</evidence>
<dbReference type="AlphaFoldDB" id="A0A4Z0R5B8"/>
<dbReference type="InterPro" id="IPR038601">
    <property type="entry name" value="MttB-like_sf"/>
</dbReference>
<dbReference type="OrthoDB" id="5418352at2"/>